<evidence type="ECO:0000313" key="1">
    <source>
        <dbReference type="EMBL" id="ACD73767.1"/>
    </source>
</evidence>
<sequence length="99" mass="11245">MLLLKRLVIQFTGYEGLHPKAVRVRHAQALKDFDRLWNARTRLPPMQDEPNDCGTLAATTQGNGWRTETEFCQFGTADIFDDYAARTTPKRMLTGFAPS</sequence>
<accession>A0A0F6ATX1</accession>
<evidence type="ECO:0000313" key="2">
    <source>
        <dbReference type="Proteomes" id="UP000002565"/>
    </source>
</evidence>
<reference evidence="1 2" key="1">
    <citation type="journal article" date="2008" name="PLoS ONE">
        <title>Genome sequence of Brucella abortus vaccine strain S19 compared to virulent strains yields candidate virulence genes.</title>
        <authorList>
            <person name="Crasta O.R."/>
            <person name="Folkerts O."/>
            <person name="Fei Z."/>
            <person name="Mane S.P."/>
            <person name="Evans C."/>
            <person name="Martino-Catt S."/>
            <person name="Bricker B."/>
            <person name="Yu G."/>
            <person name="Du L."/>
            <person name="Sobral B.W."/>
        </authorList>
    </citation>
    <scope>NUCLEOTIDE SEQUENCE [LARGE SCALE GENOMIC DNA]</scope>
    <source>
        <strain evidence="1 2">S19</strain>
    </source>
</reference>
<protein>
    <submittedName>
        <fullName evidence="1">Hypothetical Cytosolic Protein</fullName>
    </submittedName>
</protein>
<organism evidence="1 2">
    <name type="scientific">Brucella abortus (strain S19)</name>
    <dbReference type="NCBI Taxonomy" id="430066"/>
    <lineage>
        <taxon>Bacteria</taxon>
        <taxon>Pseudomonadati</taxon>
        <taxon>Pseudomonadota</taxon>
        <taxon>Alphaproteobacteria</taxon>
        <taxon>Hyphomicrobiales</taxon>
        <taxon>Brucellaceae</taxon>
        <taxon>Brucella/Ochrobactrum group</taxon>
        <taxon>Brucella</taxon>
    </lineage>
</organism>
<dbReference type="KEGG" id="bmc:BAbS19_II02560"/>
<dbReference type="GeneID" id="300986370"/>
<dbReference type="RefSeq" id="WP_002972127.1">
    <property type="nucleotide sequence ID" value="NC_010740.1"/>
</dbReference>
<dbReference type="AlphaFoldDB" id="A0A0F6ATX1"/>
<dbReference type="EMBL" id="CP000888">
    <property type="protein sequence ID" value="ACD73767.1"/>
    <property type="molecule type" value="Genomic_DNA"/>
</dbReference>
<gene>
    <name evidence="1" type="ordered locus">BAbS19_II02560</name>
</gene>
<name>A0A0F6ATX1_BRUA1</name>
<proteinExistence type="predicted"/>
<dbReference type="Proteomes" id="UP000002565">
    <property type="component" value="Chromosome 2"/>
</dbReference>
<dbReference type="HOGENOM" id="CLU_181312_0_0_5"/>